<dbReference type="PANTHER" id="PTHR37540:SF5">
    <property type="entry name" value="TRANSCRIPTION FACTOR DOMAIN-CONTAINING PROTEIN"/>
    <property type="match status" value="1"/>
</dbReference>
<evidence type="ECO:0000313" key="2">
    <source>
        <dbReference type="EMBL" id="OOO11284.1"/>
    </source>
</evidence>
<dbReference type="Proteomes" id="UP000190312">
    <property type="component" value="Unassembled WGS sequence"/>
</dbReference>
<gene>
    <name evidence="2" type="ORF">OAory_01077540</name>
</gene>
<dbReference type="Pfam" id="PF11951">
    <property type="entry name" value="Fungal_trans_2"/>
    <property type="match status" value="1"/>
</dbReference>
<dbReference type="InterPro" id="IPR021858">
    <property type="entry name" value="Fun_TF"/>
</dbReference>
<protein>
    <submittedName>
        <fullName evidence="2">Uncharacterized protein</fullName>
    </submittedName>
</protein>
<dbReference type="PANTHER" id="PTHR37540">
    <property type="entry name" value="TRANSCRIPTION FACTOR (ACR-2), PUTATIVE-RELATED-RELATED"/>
    <property type="match status" value="1"/>
</dbReference>
<dbReference type="OrthoDB" id="4159781at2759"/>
<dbReference type="VEuPathDB" id="FungiDB:AO090012000563"/>
<dbReference type="VEuPathDB" id="FungiDB:AO090012000562"/>
<name>A0A1S9DQN7_ASPOZ</name>
<comment type="caution">
    <text evidence="2">The sequence shown here is derived from an EMBL/GenBank/DDBJ whole genome shotgun (WGS) entry which is preliminary data.</text>
</comment>
<dbReference type="EMBL" id="MKZY01000003">
    <property type="protein sequence ID" value="OOO11284.1"/>
    <property type="molecule type" value="Genomic_DNA"/>
</dbReference>
<evidence type="ECO:0000313" key="3">
    <source>
        <dbReference type="Proteomes" id="UP000190312"/>
    </source>
</evidence>
<feature type="region of interest" description="Disordered" evidence="1">
    <location>
        <begin position="64"/>
        <end position="85"/>
    </location>
</feature>
<sequence length="291" mass="32254">MGMEFVFINVKEPKDALQLAKEPEIRSHVARYQWKKIENRPSLKRKRNAVLSFCMDISCSATWQSRSDSEDDSPEIPDTSSTISIPLQLGGLRDDPFRSYPASFKPFMPVLVDHYLVHMAVDIPELDQPGNKGLLRTSWFPLVMTNRALFLVIMLLAASHYASVSEHAAGMKIDLLNLRCKAVQAINDALKYQPPDRVNDALIGAIAKMGSYEAMYGDMASYSVHMRGLTRAVGMRGGLSMLGLNGLLRRIVVWIDRNAAFLHGSALYYPGATFAPGQAPEPNPGHFLASS</sequence>
<evidence type="ECO:0000256" key="1">
    <source>
        <dbReference type="SAM" id="MobiDB-lite"/>
    </source>
</evidence>
<organism evidence="2 3">
    <name type="scientific">Aspergillus oryzae</name>
    <name type="common">Yellow koji mold</name>
    <dbReference type="NCBI Taxonomy" id="5062"/>
    <lineage>
        <taxon>Eukaryota</taxon>
        <taxon>Fungi</taxon>
        <taxon>Dikarya</taxon>
        <taxon>Ascomycota</taxon>
        <taxon>Pezizomycotina</taxon>
        <taxon>Eurotiomycetes</taxon>
        <taxon>Eurotiomycetidae</taxon>
        <taxon>Eurotiales</taxon>
        <taxon>Aspergillaceae</taxon>
        <taxon>Aspergillus</taxon>
        <taxon>Aspergillus subgen. Circumdati</taxon>
    </lineage>
</organism>
<dbReference type="AlphaFoldDB" id="A0A1S9DQN7"/>
<proteinExistence type="predicted"/>
<accession>A0A1S9DQN7</accession>
<reference evidence="2 3" key="1">
    <citation type="submission" date="2016-10" db="EMBL/GenBank/DDBJ databases">
        <title>Genome sequencing of Aspergillus oryzae BCC7051.</title>
        <authorList>
            <person name="Thammarongtham C."/>
            <person name="Vorapreeda T."/>
            <person name="Nookaew I."/>
            <person name="Srisuk T."/>
            <person name="Land M."/>
            <person name="Jeennor S."/>
            <person name="Laoteng K."/>
        </authorList>
    </citation>
    <scope>NUCLEOTIDE SEQUENCE [LARGE SCALE GENOMIC DNA]</scope>
    <source>
        <strain evidence="2 3">BCC7051</strain>
    </source>
</reference>